<dbReference type="AlphaFoldDB" id="A0A2J6R316"/>
<keyword evidence="3" id="KW-1185">Reference proteome</keyword>
<feature type="compositionally biased region" description="Basic residues" evidence="1">
    <location>
        <begin position="100"/>
        <end position="116"/>
    </location>
</feature>
<accession>A0A2J6R316</accession>
<gene>
    <name evidence="2" type="ORF">L207DRAFT_589993</name>
</gene>
<reference evidence="2 3" key="1">
    <citation type="submission" date="2016-04" db="EMBL/GenBank/DDBJ databases">
        <title>A degradative enzymes factory behind the ericoid mycorrhizal symbiosis.</title>
        <authorList>
            <consortium name="DOE Joint Genome Institute"/>
            <person name="Martino E."/>
            <person name="Morin E."/>
            <person name="Grelet G."/>
            <person name="Kuo A."/>
            <person name="Kohler A."/>
            <person name="Daghino S."/>
            <person name="Barry K."/>
            <person name="Choi C."/>
            <person name="Cichocki N."/>
            <person name="Clum A."/>
            <person name="Copeland A."/>
            <person name="Hainaut M."/>
            <person name="Haridas S."/>
            <person name="Labutti K."/>
            <person name="Lindquist E."/>
            <person name="Lipzen A."/>
            <person name="Khouja H.-R."/>
            <person name="Murat C."/>
            <person name="Ohm R."/>
            <person name="Olson A."/>
            <person name="Spatafora J."/>
            <person name="Veneault-Fourrey C."/>
            <person name="Henrissat B."/>
            <person name="Grigoriev I."/>
            <person name="Martin F."/>
            <person name="Perotto S."/>
        </authorList>
    </citation>
    <scope>NUCLEOTIDE SEQUENCE [LARGE SCALE GENOMIC DNA]</scope>
    <source>
        <strain evidence="2 3">F</strain>
    </source>
</reference>
<sequence length="116" mass="13233">MAEAAVTVRYDTAPPAYAAELQTWIIQHNTFKEFTFNEAYVPDINLHSTTSTADPNKEDHVTVRVSTAALREKQEWYTVHWRPKEGGVYLPNPESQANKDKKKAKKDAKKAKKNET</sequence>
<dbReference type="OrthoDB" id="5424750at2759"/>
<protein>
    <submittedName>
        <fullName evidence="2">Uncharacterized protein</fullName>
    </submittedName>
</protein>
<dbReference type="Proteomes" id="UP000235786">
    <property type="component" value="Unassembled WGS sequence"/>
</dbReference>
<evidence type="ECO:0000313" key="3">
    <source>
        <dbReference type="Proteomes" id="UP000235786"/>
    </source>
</evidence>
<organism evidence="2 3">
    <name type="scientific">Hyaloscypha variabilis (strain UAMH 11265 / GT02V1 / F)</name>
    <name type="common">Meliniomyces variabilis</name>
    <dbReference type="NCBI Taxonomy" id="1149755"/>
    <lineage>
        <taxon>Eukaryota</taxon>
        <taxon>Fungi</taxon>
        <taxon>Dikarya</taxon>
        <taxon>Ascomycota</taxon>
        <taxon>Pezizomycotina</taxon>
        <taxon>Leotiomycetes</taxon>
        <taxon>Helotiales</taxon>
        <taxon>Hyaloscyphaceae</taxon>
        <taxon>Hyaloscypha</taxon>
        <taxon>Hyaloscypha variabilis</taxon>
    </lineage>
</organism>
<name>A0A2J6R316_HYAVF</name>
<feature type="region of interest" description="Disordered" evidence="1">
    <location>
        <begin position="84"/>
        <end position="116"/>
    </location>
</feature>
<evidence type="ECO:0000313" key="2">
    <source>
        <dbReference type="EMBL" id="PMD32917.1"/>
    </source>
</evidence>
<evidence type="ECO:0000256" key="1">
    <source>
        <dbReference type="SAM" id="MobiDB-lite"/>
    </source>
</evidence>
<dbReference type="EMBL" id="KZ613957">
    <property type="protein sequence ID" value="PMD32917.1"/>
    <property type="molecule type" value="Genomic_DNA"/>
</dbReference>
<proteinExistence type="predicted"/>